<protein>
    <submittedName>
        <fullName evidence="1">Uncharacterized protein</fullName>
    </submittedName>
</protein>
<reference evidence="1 2" key="2">
    <citation type="journal article" date="2022" name="Mol. Ecol. Resour.">
        <title>The genomes of chicory, endive, great burdock and yacon provide insights into Asteraceae paleo-polyploidization history and plant inulin production.</title>
        <authorList>
            <person name="Fan W."/>
            <person name="Wang S."/>
            <person name="Wang H."/>
            <person name="Wang A."/>
            <person name="Jiang F."/>
            <person name="Liu H."/>
            <person name="Zhao H."/>
            <person name="Xu D."/>
            <person name="Zhang Y."/>
        </authorList>
    </citation>
    <scope>NUCLEOTIDE SEQUENCE [LARGE SCALE GENOMIC DNA]</scope>
    <source>
        <strain evidence="2">cv. Niubang</strain>
    </source>
</reference>
<dbReference type="EMBL" id="CM042050">
    <property type="protein sequence ID" value="KAI3736033.1"/>
    <property type="molecule type" value="Genomic_DNA"/>
</dbReference>
<proteinExistence type="predicted"/>
<comment type="caution">
    <text evidence="1">The sequence shown here is derived from an EMBL/GenBank/DDBJ whole genome shotgun (WGS) entry which is preliminary data.</text>
</comment>
<dbReference type="Proteomes" id="UP001055879">
    <property type="component" value="Linkage Group LG04"/>
</dbReference>
<name>A0ACB9CP79_ARCLA</name>
<keyword evidence="2" id="KW-1185">Reference proteome</keyword>
<reference evidence="2" key="1">
    <citation type="journal article" date="2022" name="Mol. Ecol. Resour.">
        <title>The genomes of chicory, endive, great burdock and yacon provide insights into Asteraceae palaeo-polyploidization history and plant inulin production.</title>
        <authorList>
            <person name="Fan W."/>
            <person name="Wang S."/>
            <person name="Wang H."/>
            <person name="Wang A."/>
            <person name="Jiang F."/>
            <person name="Liu H."/>
            <person name="Zhao H."/>
            <person name="Xu D."/>
            <person name="Zhang Y."/>
        </authorList>
    </citation>
    <scope>NUCLEOTIDE SEQUENCE [LARGE SCALE GENOMIC DNA]</scope>
    <source>
        <strain evidence="2">cv. Niubang</strain>
    </source>
</reference>
<accession>A0ACB9CP79</accession>
<evidence type="ECO:0000313" key="2">
    <source>
        <dbReference type="Proteomes" id="UP001055879"/>
    </source>
</evidence>
<organism evidence="1 2">
    <name type="scientific">Arctium lappa</name>
    <name type="common">Greater burdock</name>
    <name type="synonym">Lappa major</name>
    <dbReference type="NCBI Taxonomy" id="4217"/>
    <lineage>
        <taxon>Eukaryota</taxon>
        <taxon>Viridiplantae</taxon>
        <taxon>Streptophyta</taxon>
        <taxon>Embryophyta</taxon>
        <taxon>Tracheophyta</taxon>
        <taxon>Spermatophyta</taxon>
        <taxon>Magnoliopsida</taxon>
        <taxon>eudicotyledons</taxon>
        <taxon>Gunneridae</taxon>
        <taxon>Pentapetalae</taxon>
        <taxon>asterids</taxon>
        <taxon>campanulids</taxon>
        <taxon>Asterales</taxon>
        <taxon>Asteraceae</taxon>
        <taxon>Carduoideae</taxon>
        <taxon>Cardueae</taxon>
        <taxon>Arctiinae</taxon>
        <taxon>Arctium</taxon>
    </lineage>
</organism>
<sequence>MGLREDAEARVTITCSELADGRKYEGALGYGSAVGTTGGGGNSTEGEFGGVRPEWDSIGMRPEDEDIGERLELCSGVGPEGECGIRPEGSDDEPSVCMANSPDSIEEAVDIDDEEVGDGALGRPIVDDS</sequence>
<evidence type="ECO:0000313" key="1">
    <source>
        <dbReference type="EMBL" id="KAI3736033.1"/>
    </source>
</evidence>
<gene>
    <name evidence="1" type="ORF">L6452_15564</name>
</gene>